<reference evidence="1" key="1">
    <citation type="submission" date="2019-08" db="EMBL/GenBank/DDBJ databases">
        <title>The complete genome of Acinetobacter defluvii strain WCHAD010030.</title>
        <authorList>
            <person name="Hu Y."/>
            <person name="Qin J."/>
            <person name="Feng Y."/>
            <person name="Zong Z."/>
        </authorList>
    </citation>
    <scope>NUCLEOTIDE SEQUENCE</scope>
    <source>
        <strain evidence="1">WCHA30</strain>
    </source>
</reference>
<dbReference type="OrthoDB" id="2593273at2"/>
<keyword evidence="2" id="KW-1185">Reference proteome</keyword>
<dbReference type="STRING" id="1871111.GCA_001704615_01536"/>
<dbReference type="Gene3D" id="3.30.2170.10">
    <property type="entry name" value="archaeoglobus fulgidus dsm 4304 superfamily"/>
    <property type="match status" value="1"/>
</dbReference>
<name>A0A2S2FDT2_9GAMM</name>
<keyword evidence="1" id="KW-0540">Nuclease</keyword>
<organism evidence="1 2">
    <name type="scientific">Acinetobacter defluvii</name>
    <dbReference type="NCBI Taxonomy" id="1871111"/>
    <lineage>
        <taxon>Bacteria</taxon>
        <taxon>Pseudomonadati</taxon>
        <taxon>Pseudomonadota</taxon>
        <taxon>Gammaproteobacteria</taxon>
        <taxon>Moraxellales</taxon>
        <taxon>Moraxellaceae</taxon>
        <taxon>Acinetobacter</taxon>
    </lineage>
</organism>
<dbReference type="AlphaFoldDB" id="A0A2S2FDT2"/>
<protein>
    <submittedName>
        <fullName evidence="1">Endonuclease V</fullName>
    </submittedName>
</protein>
<gene>
    <name evidence="1" type="ORF">DJ533_11400</name>
</gene>
<proteinExistence type="predicted"/>
<dbReference type="Proteomes" id="UP000245977">
    <property type="component" value="Chromosome"/>
</dbReference>
<keyword evidence="1" id="KW-0255">Endonuclease</keyword>
<dbReference type="InterPro" id="IPR007581">
    <property type="entry name" value="Endonuclease-V"/>
</dbReference>
<keyword evidence="1" id="KW-0378">Hydrolase</keyword>
<evidence type="ECO:0000313" key="1">
    <source>
        <dbReference type="EMBL" id="AWL29127.1"/>
    </source>
</evidence>
<sequence length="165" mass="18727">MIIAFDVAYTESFAHVVAVVFEDWTSKLCTQSYTLNVQEIAEYESGQFYKRELPCILALFKQVKEPVTMILIDGYVTLGEDQHKGLGQYLYEALDSEIPVIGVAKNSYKGTPSDCEILRGQSTKPLYITARGIQLEQAKNNVQKMYGKYRMPELLKQVDRLSKAI</sequence>
<dbReference type="GO" id="GO:0006281">
    <property type="term" value="P:DNA repair"/>
    <property type="evidence" value="ECO:0007669"/>
    <property type="project" value="InterPro"/>
</dbReference>
<dbReference type="RefSeq" id="WP_065992978.1">
    <property type="nucleotide sequence ID" value="NZ_CP029397.2"/>
</dbReference>
<dbReference type="KEGG" id="adv:DJ533_11400"/>
<dbReference type="EMBL" id="CP029397">
    <property type="protein sequence ID" value="AWL29127.1"/>
    <property type="molecule type" value="Genomic_DNA"/>
</dbReference>
<accession>A0A2S2FDT2</accession>
<dbReference type="GO" id="GO:0004519">
    <property type="term" value="F:endonuclease activity"/>
    <property type="evidence" value="ECO:0007669"/>
    <property type="project" value="UniProtKB-KW"/>
</dbReference>
<dbReference type="Pfam" id="PF04493">
    <property type="entry name" value="Endonuclease_5"/>
    <property type="match status" value="1"/>
</dbReference>
<evidence type="ECO:0000313" key="2">
    <source>
        <dbReference type="Proteomes" id="UP000245977"/>
    </source>
</evidence>